<protein>
    <submittedName>
        <fullName evidence="2">NACHT domain-containing protein</fullName>
    </submittedName>
</protein>
<dbReference type="SUPFAM" id="SSF52047">
    <property type="entry name" value="RNI-like"/>
    <property type="match status" value="1"/>
</dbReference>
<feature type="domain" description="NACHT" evidence="1">
    <location>
        <begin position="295"/>
        <end position="636"/>
    </location>
</feature>
<evidence type="ECO:0000313" key="2">
    <source>
        <dbReference type="EMBL" id="MBF9073524.1"/>
    </source>
</evidence>
<evidence type="ECO:0000313" key="3">
    <source>
        <dbReference type="Proteomes" id="UP000657385"/>
    </source>
</evidence>
<evidence type="ECO:0000259" key="1">
    <source>
        <dbReference type="PROSITE" id="PS50837"/>
    </source>
</evidence>
<dbReference type="InterPro" id="IPR027417">
    <property type="entry name" value="P-loop_NTPase"/>
</dbReference>
<dbReference type="Gene3D" id="2.40.10.10">
    <property type="entry name" value="Trypsin-like serine proteases"/>
    <property type="match status" value="1"/>
</dbReference>
<keyword evidence="3" id="KW-1185">Reference proteome</keyword>
<comment type="caution">
    <text evidence="2">The sequence shown here is derived from an EMBL/GenBank/DDBJ whole genome shotgun (WGS) entry which is preliminary data.</text>
</comment>
<dbReference type="PANTHER" id="PTHR46844:SF1">
    <property type="entry name" value="SLR5058 PROTEIN"/>
    <property type="match status" value="1"/>
</dbReference>
<dbReference type="SUPFAM" id="SSF50494">
    <property type="entry name" value="Trypsin-like serine proteases"/>
    <property type="match status" value="1"/>
</dbReference>
<dbReference type="AlphaFoldDB" id="A0A931BAD4"/>
<dbReference type="EMBL" id="JADPRT010000023">
    <property type="protein sequence ID" value="MBF9073524.1"/>
    <property type="molecule type" value="Genomic_DNA"/>
</dbReference>
<proteinExistence type="predicted"/>
<dbReference type="RefSeq" id="WP_196198368.1">
    <property type="nucleotide sequence ID" value="NZ_JADPRT010000023.1"/>
</dbReference>
<gene>
    <name evidence="2" type="ORF">I2501_36470</name>
</gene>
<dbReference type="InterPro" id="IPR007111">
    <property type="entry name" value="NACHT_NTPase"/>
</dbReference>
<dbReference type="InterPro" id="IPR028301">
    <property type="entry name" value="V8_his_AS"/>
</dbReference>
<organism evidence="2 3">
    <name type="scientific">Streptacidiphilus fuscans</name>
    <dbReference type="NCBI Taxonomy" id="2789292"/>
    <lineage>
        <taxon>Bacteria</taxon>
        <taxon>Bacillati</taxon>
        <taxon>Actinomycetota</taxon>
        <taxon>Actinomycetes</taxon>
        <taxon>Kitasatosporales</taxon>
        <taxon>Streptomycetaceae</taxon>
        <taxon>Streptacidiphilus</taxon>
    </lineage>
</organism>
<dbReference type="Pfam" id="PF13365">
    <property type="entry name" value="Trypsin_2"/>
    <property type="match status" value="1"/>
</dbReference>
<dbReference type="Proteomes" id="UP000657385">
    <property type="component" value="Unassembled WGS sequence"/>
</dbReference>
<sequence length="1070" mass="117141">MAHPQRERLAVVLGAGGQGSGYLLNPWTVVTAAHVVGEEPTAQVAIPGSGGPKTCRVVWRRQDDRCDAALLAAEEDLLPSNAVRGFERLSWGLLNGLTALAGAAAVGFPQVQRSPDRRLDSEQIVGTLKPATGLVSGRPVLDSEHAPPAASADGPPWAGMSGAPVFLDNSLVGLVRSVPQQWGEARLELTLCEEFMLHVEVRRILEDNNVTFTMTSLEPPTDSFEDRLREYLGREWGKVRIYGVTRSGRGDGAWQLDVAYLSLELASSERPQRELGDEDPAPAARRVEDALAQQQRILLRGNAGSGKTTLLQWLTTRSARDELPDQLHQFKDCIPILLKLRTIARPGQPLPGPEEFLKASGNPLAGYPGSEGWVSRRMAEGRVLLMVDGIDEAPAGERRRVREWLTGLLAAYPGVRCLVTTRPSAVREGWLAELGFAELDMLPMSRGDVAAFIDRWHTAAAAAAEGDEEQRERLARWRELLVDAVGRIQDLGRLAANPLMCSLICALNADRQGHLPSGRMALYDAALEMLLVRRDEERGVDPASEGLALSELQQQALLQKLAYWLIRNGQSELSEHQALGRIEHALPQMPQIQGDPGRVLRQLTVRSGVLRQPEPGVVDFVHRTFQDYLGAQAAIEEGDIPMLVDHAHEDQWEDVIRLAVGHARRRERAELLARILRRAEEEPQHAHRLRLLAAACLELAVELDPAVREAVTTAAAALIPPRTTEAAKELADAGPVVLELLPGPEGLDDATAHAVVVCATTIGTERAIPLLAAYADHPALEVRSQLAFSWPRFDTREYGRAVVARLAAREDVRLMVTSRAEAEFLATLPAVHRVEFSGALTEETVRLVPRTDLQELRFHENPYGIDLSLVHDAPTLSMFMLLNNTGRFDLAPLARTAVKRVIVLGCAAVTGLAALGRMTALEHLSLAAIGASQRGELHLPLVLGAPRLASLRLMAPDLTPADWDTLRRHQPLTDLDLEELDLRALTGMAPLPQVHTLHLRRHSGSTALDRVATTFPGLHAVWFHEGIPDVEGLRPETLLATTHPFAPLGTERVPSPRIASAERFNWYVVL</sequence>
<dbReference type="SUPFAM" id="SSF52540">
    <property type="entry name" value="P-loop containing nucleoside triphosphate hydrolases"/>
    <property type="match status" value="1"/>
</dbReference>
<dbReference type="Gene3D" id="3.40.50.300">
    <property type="entry name" value="P-loop containing nucleotide triphosphate hydrolases"/>
    <property type="match status" value="1"/>
</dbReference>
<accession>A0A931BAD4</accession>
<dbReference type="InterPro" id="IPR009003">
    <property type="entry name" value="Peptidase_S1_PA"/>
</dbReference>
<name>A0A931BAD4_9ACTN</name>
<dbReference type="PROSITE" id="PS00672">
    <property type="entry name" value="V8_HIS"/>
    <property type="match status" value="1"/>
</dbReference>
<dbReference type="Pfam" id="PF05729">
    <property type="entry name" value="NACHT"/>
    <property type="match status" value="1"/>
</dbReference>
<reference evidence="2" key="1">
    <citation type="submission" date="2020-11" db="EMBL/GenBank/DDBJ databases">
        <title>Isolation and identification of active actinomycetes.</title>
        <authorList>
            <person name="Yu B."/>
        </authorList>
    </citation>
    <scope>NUCLEOTIDE SEQUENCE</scope>
    <source>
        <strain evidence="2">NEAU-YB345</strain>
    </source>
</reference>
<dbReference type="PROSITE" id="PS50837">
    <property type="entry name" value="NACHT"/>
    <property type="match status" value="1"/>
</dbReference>
<dbReference type="InterPro" id="IPR043504">
    <property type="entry name" value="Peptidase_S1_PA_chymotrypsin"/>
</dbReference>
<dbReference type="PANTHER" id="PTHR46844">
    <property type="entry name" value="SLR5058 PROTEIN"/>
    <property type="match status" value="1"/>
</dbReference>